<evidence type="ECO:0000313" key="3">
    <source>
        <dbReference type="Proteomes" id="UP001161247"/>
    </source>
</evidence>
<organism evidence="2 3">
    <name type="scientific">Oldenlandia corymbosa var. corymbosa</name>
    <dbReference type="NCBI Taxonomy" id="529605"/>
    <lineage>
        <taxon>Eukaryota</taxon>
        <taxon>Viridiplantae</taxon>
        <taxon>Streptophyta</taxon>
        <taxon>Embryophyta</taxon>
        <taxon>Tracheophyta</taxon>
        <taxon>Spermatophyta</taxon>
        <taxon>Magnoliopsida</taxon>
        <taxon>eudicotyledons</taxon>
        <taxon>Gunneridae</taxon>
        <taxon>Pentapetalae</taxon>
        <taxon>asterids</taxon>
        <taxon>lamiids</taxon>
        <taxon>Gentianales</taxon>
        <taxon>Rubiaceae</taxon>
        <taxon>Rubioideae</taxon>
        <taxon>Spermacoceae</taxon>
        <taxon>Hedyotis-Oldenlandia complex</taxon>
        <taxon>Oldenlandia</taxon>
    </lineage>
</organism>
<evidence type="ECO:0000313" key="2">
    <source>
        <dbReference type="EMBL" id="CAI9098644.1"/>
    </source>
</evidence>
<accession>A0AAV1CSP4</accession>
<reference evidence="2" key="1">
    <citation type="submission" date="2023-03" db="EMBL/GenBank/DDBJ databases">
        <authorList>
            <person name="Julca I."/>
        </authorList>
    </citation>
    <scope>NUCLEOTIDE SEQUENCE</scope>
</reference>
<proteinExistence type="predicted"/>
<keyword evidence="3" id="KW-1185">Reference proteome</keyword>
<dbReference type="Proteomes" id="UP001161247">
    <property type="component" value="Chromosome 3"/>
</dbReference>
<dbReference type="PANTHER" id="PTHR36811">
    <property type="entry name" value="OS08G0444440 PROTEIN"/>
    <property type="match status" value="1"/>
</dbReference>
<protein>
    <submittedName>
        <fullName evidence="2">OLC1v1035326C2</fullName>
    </submittedName>
</protein>
<dbReference type="AlphaFoldDB" id="A0AAV1CSP4"/>
<sequence>MVKKLFSFLPVHKAKLMKKRVDQKRLLLKRVLDFLKSDNYMFAPLVSSQNSTFTTSSAGFEAFEQPMKTKQKKLSGKVKDYMTSDCYLYAPLVSNEPPGLLSFGETSSDIISPRESSKTVPEENKGLGQITESNSVTEQHFHGYPYTRSAVIRHTLMQKETVKHVIQQNNRPSPVEGDEKKKKSGRKGAKVKGSSTANTKKKKRSLEERGVTLLQNGKHKISRAL</sequence>
<name>A0AAV1CSP4_OLDCO</name>
<dbReference type="PANTHER" id="PTHR36811:SF2">
    <property type="entry name" value="OS08G0444440 PROTEIN"/>
    <property type="match status" value="1"/>
</dbReference>
<feature type="region of interest" description="Disordered" evidence="1">
    <location>
        <begin position="164"/>
        <end position="225"/>
    </location>
</feature>
<dbReference type="EMBL" id="OX459120">
    <property type="protein sequence ID" value="CAI9098644.1"/>
    <property type="molecule type" value="Genomic_DNA"/>
</dbReference>
<gene>
    <name evidence="2" type="ORF">OLC1_LOCUS8807</name>
</gene>
<evidence type="ECO:0000256" key="1">
    <source>
        <dbReference type="SAM" id="MobiDB-lite"/>
    </source>
</evidence>